<feature type="transmembrane region" description="Helical" evidence="2">
    <location>
        <begin position="649"/>
        <end position="667"/>
    </location>
</feature>
<feature type="transmembrane region" description="Helical" evidence="2">
    <location>
        <begin position="316"/>
        <end position="333"/>
    </location>
</feature>
<organism evidence="3 4">
    <name type="scientific">Roseibium alexandrii (strain DSM 17067 / NCIMB 14079 / DFL-11)</name>
    <name type="common">Labrenzia alexandrii</name>
    <dbReference type="NCBI Taxonomy" id="244592"/>
    <lineage>
        <taxon>Bacteria</taxon>
        <taxon>Pseudomonadati</taxon>
        <taxon>Pseudomonadota</taxon>
        <taxon>Alphaproteobacteria</taxon>
        <taxon>Hyphomicrobiales</taxon>
        <taxon>Stappiaceae</taxon>
        <taxon>Roseibium</taxon>
    </lineage>
</organism>
<dbReference type="PANTHER" id="PTHR38434">
    <property type="entry name" value="BLL2549 PROTEIN"/>
    <property type="match status" value="1"/>
</dbReference>
<dbReference type="Proteomes" id="UP000004703">
    <property type="component" value="Chromosome"/>
</dbReference>
<feature type="transmembrane region" description="Helical" evidence="2">
    <location>
        <begin position="427"/>
        <end position="445"/>
    </location>
</feature>
<evidence type="ECO:0000313" key="4">
    <source>
        <dbReference type="Proteomes" id="UP000004703"/>
    </source>
</evidence>
<feature type="transmembrane region" description="Helical" evidence="2">
    <location>
        <begin position="293"/>
        <end position="310"/>
    </location>
</feature>
<dbReference type="EMBL" id="ACCU02000001">
    <property type="protein sequence ID" value="EEE42992.2"/>
    <property type="molecule type" value="Genomic_DNA"/>
</dbReference>
<feature type="transmembrane region" description="Helical" evidence="2">
    <location>
        <begin position="612"/>
        <end position="629"/>
    </location>
</feature>
<dbReference type="PIRSF" id="PIRSF035905">
    <property type="entry name" value="UCP035905_mp"/>
    <property type="match status" value="1"/>
</dbReference>
<dbReference type="InterPro" id="IPR014600">
    <property type="entry name" value="UCP035905_mem"/>
</dbReference>
<dbReference type="PANTHER" id="PTHR38434:SF1">
    <property type="entry name" value="BLL2549 PROTEIN"/>
    <property type="match status" value="1"/>
</dbReference>
<feature type="transmembrane region" description="Helical" evidence="2">
    <location>
        <begin position="559"/>
        <end position="581"/>
    </location>
</feature>
<sequence length="940" mass="100430">MDLLFVVIGLVVFFIALVLPVALLARVSRVERQVSTLLQDFHKMHAELASLKAVFADKSASPDTDTDAAEASDTADRRKSAARPSGALEEADEPQSPNMDFQIGPWRAEKPTKATGISEEEKTVPSVAASVSEAEPQASASIVKEQTIGARWSIWVGGVTLAIGGIFLVKYAVDHGVLGPLPRILIGALLGMVLLVGGEWSRRQPRRFKVPGYDNANIPATLTASGTLVLFGSVFAAHALYGLIGSFAAFVLLGLLAFSAMLTALLHGPALATLGLLGSYVVPFLISSRSSDILPLVIYVLAVSAAAVAIGRFRSWLWFAGAAVGGLFLYAGLMEVSAGPGERLLLNIFFAGALMIVYGGFVWRVHAVDPAHPMPVDRAATVALSIFALPMLGQMQFQHSVSASGFEVAMLLLLPFALAYVHTALRYAIFVPLICALIHVFQFQAELDITALMDGADGLARVISPLPSEATDALIEFVSFVLFFGVLVFLLGILGSARSAGRAVIASGAVLATSGLFAIAYLRIESWQVSITFAALSLALGLLYFAIAERYKDELSNALGGTECLSAWLIGGLFAFTFSATLAFEKAALTVALGLLVPAVMLAYLRYPLPQLRVLTPLAVIPYALRLQWDPFIVVDTLGTTPVFNALLYGYGVPCAGFIVSAVVMTTKKQDRWSEAMQAIAIFALALTLSMLSLHAVDPMFRFGDPGTRFQGSAMLILVGAGLSLALTCFLPGKRQSVLEAMAMALSVGGMVIGGYSLFLINNPVLTGQSVGTGVIINWVTFAYGVPCILFGLLSLASRGCRPSWYTKTVFVFAVLFGFFFINLTIRNSFSPDDLTTAPIRDLEQYVYSLVWLSIGVLCLLAGLKLDQLRVRQASGGIIAVVVFKVFLIDMSALEGVLRAMSFIGLGLTLIGIGYLYQRMILRTSALQPETDPADETALR</sequence>
<feature type="transmembrane region" description="Helical" evidence="2">
    <location>
        <begin position="900"/>
        <end position="917"/>
    </location>
</feature>
<feature type="transmembrane region" description="Helical" evidence="2">
    <location>
        <begin position="184"/>
        <end position="201"/>
    </location>
</feature>
<keyword evidence="2" id="KW-1133">Transmembrane helix</keyword>
<feature type="transmembrane region" description="Helical" evidence="2">
    <location>
        <begin position="776"/>
        <end position="797"/>
    </location>
</feature>
<keyword evidence="2" id="KW-0472">Membrane</keyword>
<evidence type="ECO:0000313" key="3">
    <source>
        <dbReference type="EMBL" id="EEE42992.2"/>
    </source>
</evidence>
<feature type="transmembrane region" description="Helical" evidence="2">
    <location>
        <begin position="401"/>
        <end position="420"/>
    </location>
</feature>
<feature type="transmembrane region" description="Helical" evidence="2">
    <location>
        <begin position="709"/>
        <end position="731"/>
    </location>
</feature>
<proteinExistence type="predicted"/>
<feature type="transmembrane region" description="Helical" evidence="2">
    <location>
        <begin position="679"/>
        <end position="697"/>
    </location>
</feature>
<feature type="transmembrane region" description="Helical" evidence="2">
    <location>
        <begin position="264"/>
        <end position="286"/>
    </location>
</feature>
<evidence type="ECO:0000256" key="2">
    <source>
        <dbReference type="SAM" id="Phobius"/>
    </source>
</evidence>
<feature type="transmembrane region" description="Helical" evidence="2">
    <location>
        <begin position="228"/>
        <end position="258"/>
    </location>
</feature>
<feature type="transmembrane region" description="Helical" evidence="2">
    <location>
        <begin position="846"/>
        <end position="864"/>
    </location>
</feature>
<dbReference type="AlphaFoldDB" id="A0A5E8GT28"/>
<name>A0A5E8GT28_ROSAD</name>
<feature type="transmembrane region" description="Helical" evidence="2">
    <location>
        <begin position="587"/>
        <end position="605"/>
    </location>
</feature>
<feature type="transmembrane region" description="Helical" evidence="2">
    <location>
        <begin position="527"/>
        <end position="547"/>
    </location>
</feature>
<keyword evidence="2" id="KW-0812">Transmembrane</keyword>
<evidence type="ECO:0000256" key="1">
    <source>
        <dbReference type="SAM" id="MobiDB-lite"/>
    </source>
</evidence>
<dbReference type="RefSeq" id="WP_134852851.1">
    <property type="nucleotide sequence ID" value="NZ_CM011002.1"/>
</dbReference>
<feature type="transmembrane region" description="Helical" evidence="2">
    <location>
        <begin position="345"/>
        <end position="365"/>
    </location>
</feature>
<dbReference type="InterPro" id="IPR019286">
    <property type="entry name" value="DUF2339_TM"/>
</dbReference>
<feature type="transmembrane region" description="Helical" evidence="2">
    <location>
        <begin position="503"/>
        <end position="521"/>
    </location>
</feature>
<feature type="transmembrane region" description="Helical" evidence="2">
    <location>
        <begin position="743"/>
        <end position="761"/>
    </location>
</feature>
<dbReference type="Pfam" id="PF10101">
    <property type="entry name" value="DUF2339"/>
    <property type="match status" value="1"/>
</dbReference>
<gene>
    <name evidence="3" type="ORF">SADFL11_278</name>
</gene>
<comment type="caution">
    <text evidence="3">The sequence shown here is derived from an EMBL/GenBank/DDBJ whole genome shotgun (WGS) entry which is preliminary data.</text>
</comment>
<feature type="transmembrane region" description="Helical" evidence="2">
    <location>
        <begin position="473"/>
        <end position="494"/>
    </location>
</feature>
<protein>
    <submittedName>
        <fullName evidence="3">Putative membrane protein</fullName>
    </submittedName>
</protein>
<reference evidence="3 4" key="1">
    <citation type="submission" date="2008-01" db="EMBL/GenBank/DDBJ databases">
        <authorList>
            <person name="Wagner-Dobler I."/>
            <person name="Ferriera S."/>
            <person name="Johnson J."/>
            <person name="Kravitz S."/>
            <person name="Beeson K."/>
            <person name="Sutton G."/>
            <person name="Rogers Y.-H."/>
            <person name="Friedman R."/>
            <person name="Frazier M."/>
            <person name="Venter J.C."/>
        </authorList>
    </citation>
    <scope>NUCLEOTIDE SEQUENCE [LARGE SCALE GENOMIC DNA]</scope>
    <source>
        <strain evidence="4">DSM 17067 / NCIMB 14079 / DFL-11</strain>
    </source>
</reference>
<feature type="transmembrane region" description="Helical" evidence="2">
    <location>
        <begin position="876"/>
        <end position="894"/>
    </location>
</feature>
<feature type="region of interest" description="Disordered" evidence="1">
    <location>
        <begin position="59"/>
        <end position="131"/>
    </location>
</feature>
<accession>A0A5E8GT28</accession>
<feature type="transmembrane region" description="Helical" evidence="2">
    <location>
        <begin position="152"/>
        <end position="172"/>
    </location>
</feature>
<reference evidence="3 4" key="2">
    <citation type="submission" date="2013-04" db="EMBL/GenBank/DDBJ databases">
        <authorList>
            <person name="Fiebig A."/>
            <person name="Pradella S."/>
            <person name="Wagner-Doebler I."/>
        </authorList>
    </citation>
    <scope>NUCLEOTIDE SEQUENCE [LARGE SCALE GENOMIC DNA]</scope>
    <source>
        <strain evidence="4">DSM 17067 / NCIMB 14079 / DFL-11</strain>
    </source>
</reference>
<feature type="transmembrane region" description="Helical" evidence="2">
    <location>
        <begin position="809"/>
        <end position="826"/>
    </location>
</feature>
<feature type="transmembrane region" description="Helical" evidence="2">
    <location>
        <begin position="6"/>
        <end position="25"/>
    </location>
</feature>